<dbReference type="PROSITE" id="PS50294">
    <property type="entry name" value="WD_REPEATS_REGION"/>
    <property type="match status" value="2"/>
</dbReference>
<dbReference type="SUPFAM" id="SSF50978">
    <property type="entry name" value="WD40 repeat-like"/>
    <property type="match status" value="1"/>
</dbReference>
<dbReference type="Pfam" id="PF00400">
    <property type="entry name" value="WD40"/>
    <property type="match status" value="4"/>
</dbReference>
<evidence type="ECO:0000313" key="5">
    <source>
        <dbReference type="EMBL" id="PPQ74258.1"/>
    </source>
</evidence>
<keyword evidence="6" id="KW-1185">Reference proteome</keyword>
<evidence type="ECO:0000256" key="4">
    <source>
        <dbReference type="SAM" id="MobiDB-lite"/>
    </source>
</evidence>
<feature type="repeat" description="WD" evidence="3">
    <location>
        <begin position="234"/>
        <end position="273"/>
    </location>
</feature>
<dbReference type="EMBL" id="NHYE01005353">
    <property type="protein sequence ID" value="PPQ74258.1"/>
    <property type="molecule type" value="Genomic_DNA"/>
</dbReference>
<dbReference type="GO" id="GO:0005634">
    <property type="term" value="C:nucleus"/>
    <property type="evidence" value="ECO:0007669"/>
    <property type="project" value="TreeGrafter"/>
</dbReference>
<feature type="region of interest" description="Disordered" evidence="4">
    <location>
        <begin position="406"/>
        <end position="436"/>
    </location>
</feature>
<feature type="region of interest" description="Disordered" evidence="4">
    <location>
        <begin position="884"/>
        <end position="904"/>
    </location>
</feature>
<dbReference type="InterPro" id="IPR036322">
    <property type="entry name" value="WD40_repeat_dom_sf"/>
</dbReference>
<feature type="compositionally biased region" description="Basic and acidic residues" evidence="4">
    <location>
        <begin position="418"/>
        <end position="433"/>
    </location>
</feature>
<dbReference type="GO" id="GO:1990234">
    <property type="term" value="C:transferase complex"/>
    <property type="evidence" value="ECO:0007669"/>
    <property type="project" value="UniProtKB-ARBA"/>
</dbReference>
<evidence type="ECO:0000313" key="6">
    <source>
        <dbReference type="Proteomes" id="UP000284706"/>
    </source>
</evidence>
<dbReference type="Gene3D" id="2.130.10.10">
    <property type="entry name" value="YVTN repeat-like/Quinoprotein amine dehydrogenase"/>
    <property type="match status" value="2"/>
</dbReference>
<dbReference type="InterPro" id="IPR020472">
    <property type="entry name" value="WD40_PAC1"/>
</dbReference>
<feature type="repeat" description="WD" evidence="3">
    <location>
        <begin position="678"/>
        <end position="717"/>
    </location>
</feature>
<sequence>MSTPLPPPAAEAPRQLTLHLPPEFAPEPWYFPINFASSTTHMVLGFENCVCIYSLPEFDLIDTITPGKLSGKVEPLKVYERILVVICDFYDSDGVETGWFLYIWDLSARKHIGSVMCNVDRIFVTVSLPTPEISDDGQRSSKSPECARNPLLIVCSQGNTADLETYVLHYPDAENVEGGMEETLGLFLITPTTTICSTHAVYSLASMGSTALTGGWDGTVRIWDLVAEYCELVLIGHTGPVSRVHLDDEKIYSSSDDHTIRVWNRYNGDCIHLLEIPGSMIVRNMFVTLPYLIATTTGTTVSVWDIVSGKLEHRINNQGRCDWGPIRGKEPTLATIESDYYSINYQYRMWDLRSGRLLTSSSFEPGFLEEEIFLQGRFFMGLAIQDDGYVLKVWDFGAKDSLATEVGNNDRASSSPRGDVRDKAEETRNHGKTTDPAVAAEKGDEQGCLEAPCQFSVPLPLEIDPGEDPLHYDIVFASSSTHAALGLKDCVCIYSLPAFDLVDTIKPGKLVSSPDGTLQIHGSILIITCEPYDPEVAEEEHALYIWDLSAQKYIGTIIHEDETLDILKSVSFPSDVTSDDVKLGRASPVLIIASQILDYEITSDLETYVLRHPDSEAESVEGNIERREERLCIMPAISIDFIHRVKCLASLGRTALTGGEDGTVRAWDIMSGECELVFIGHTCPVLRVDFDEEKIYSSSTDGIIKVWDRYSGDCVHVLKIPTSAPTFTRWDIFVTSPYFIIATIPMHYASRREIFIWNIASGRLEHKIDKQSDWNFGLVRGTRRTLATIEADHKSGKYWFRIWDLKSGRSLASSSFEPGSLDRKLFFQGRYFVGIAKQDDEYVLKVWDFGANDSLDAEVGGRWSGSSGEVTDTTEGTRKVNHGKTIALSPGSSVDEGVSGVNDS</sequence>
<name>A0A409W6Y7_9AGAR</name>
<feature type="repeat" description="WD" evidence="3">
    <location>
        <begin position="208"/>
        <end position="225"/>
    </location>
</feature>
<feature type="compositionally biased region" description="Polar residues" evidence="4">
    <location>
        <begin position="406"/>
        <end position="416"/>
    </location>
</feature>
<keyword evidence="1 3" id="KW-0853">WD repeat</keyword>
<dbReference type="SMART" id="SM00320">
    <property type="entry name" value="WD40"/>
    <property type="match status" value="4"/>
</dbReference>
<comment type="caution">
    <text evidence="5">The sequence shown here is derived from an EMBL/GenBank/DDBJ whole genome shotgun (WGS) entry which is preliminary data.</text>
</comment>
<accession>A0A409W6Y7</accession>
<dbReference type="AlphaFoldDB" id="A0A409W6Y7"/>
<evidence type="ECO:0008006" key="7">
    <source>
        <dbReference type="Google" id="ProtNLM"/>
    </source>
</evidence>
<dbReference type="PROSITE" id="PS50082">
    <property type="entry name" value="WD_REPEATS_2"/>
    <property type="match status" value="4"/>
</dbReference>
<feature type="repeat" description="WD" evidence="3">
    <location>
        <begin position="652"/>
        <end position="677"/>
    </location>
</feature>
<dbReference type="STRING" id="231916.A0A409W6Y7"/>
<gene>
    <name evidence="5" type="ORF">CVT26_004451</name>
</gene>
<dbReference type="PANTHER" id="PTHR22847">
    <property type="entry name" value="WD40 REPEAT PROTEIN"/>
    <property type="match status" value="1"/>
</dbReference>
<dbReference type="PANTHER" id="PTHR22847:SF637">
    <property type="entry name" value="WD REPEAT DOMAIN 5B"/>
    <property type="match status" value="1"/>
</dbReference>
<dbReference type="InterPro" id="IPR015943">
    <property type="entry name" value="WD40/YVTN_repeat-like_dom_sf"/>
</dbReference>
<evidence type="ECO:0000256" key="1">
    <source>
        <dbReference type="ARBA" id="ARBA00022574"/>
    </source>
</evidence>
<dbReference type="PRINTS" id="PR00320">
    <property type="entry name" value="GPROTEINBRPT"/>
</dbReference>
<reference evidence="5 6" key="1">
    <citation type="journal article" date="2018" name="Evol. Lett.">
        <title>Horizontal gene cluster transfer increased hallucinogenic mushroom diversity.</title>
        <authorList>
            <person name="Reynolds H.T."/>
            <person name="Vijayakumar V."/>
            <person name="Gluck-Thaler E."/>
            <person name="Korotkin H.B."/>
            <person name="Matheny P.B."/>
            <person name="Slot J.C."/>
        </authorList>
    </citation>
    <scope>NUCLEOTIDE SEQUENCE [LARGE SCALE GENOMIC DNA]</scope>
    <source>
        <strain evidence="5 6">SRW20</strain>
    </source>
</reference>
<proteinExistence type="predicted"/>
<protein>
    <recommendedName>
        <fullName evidence="7">WD40 repeat-like protein</fullName>
    </recommendedName>
</protein>
<evidence type="ECO:0000256" key="3">
    <source>
        <dbReference type="PROSITE-ProRule" id="PRU00221"/>
    </source>
</evidence>
<evidence type="ECO:0000256" key="2">
    <source>
        <dbReference type="ARBA" id="ARBA00022737"/>
    </source>
</evidence>
<dbReference type="OrthoDB" id="2639794at2759"/>
<dbReference type="InterPro" id="IPR001680">
    <property type="entry name" value="WD40_rpt"/>
</dbReference>
<dbReference type="Proteomes" id="UP000284706">
    <property type="component" value="Unassembled WGS sequence"/>
</dbReference>
<keyword evidence="2" id="KW-0677">Repeat</keyword>
<organism evidence="5 6">
    <name type="scientific">Gymnopilus dilepis</name>
    <dbReference type="NCBI Taxonomy" id="231916"/>
    <lineage>
        <taxon>Eukaryota</taxon>
        <taxon>Fungi</taxon>
        <taxon>Dikarya</taxon>
        <taxon>Basidiomycota</taxon>
        <taxon>Agaricomycotina</taxon>
        <taxon>Agaricomycetes</taxon>
        <taxon>Agaricomycetidae</taxon>
        <taxon>Agaricales</taxon>
        <taxon>Agaricineae</taxon>
        <taxon>Hymenogastraceae</taxon>
        <taxon>Gymnopilus</taxon>
    </lineage>
</organism>
<dbReference type="InParanoid" id="A0A409W6Y7"/>